<dbReference type="Proteomes" id="UP000292957">
    <property type="component" value="Unassembled WGS sequence"/>
</dbReference>
<evidence type="ECO:0000256" key="1">
    <source>
        <dbReference type="SAM" id="Phobius"/>
    </source>
</evidence>
<keyword evidence="1" id="KW-1133">Transmembrane helix</keyword>
<keyword evidence="1" id="KW-0812">Transmembrane</keyword>
<accession>A0A4Q9MXX8</accession>
<proteinExistence type="predicted"/>
<sequence length="64" mass="7085">MGSRVICVSRIQNRPCHTLRLASGSTPLPVYDTISCLSRRISESVMIVILVLGLRVYLLVGLRT</sequence>
<gene>
    <name evidence="2" type="ORF">BD311DRAFT_752105</name>
</gene>
<reference evidence="2" key="1">
    <citation type="submission" date="2019-01" db="EMBL/GenBank/DDBJ databases">
        <title>Draft genome sequences of three monokaryotic isolates of the white-rot basidiomycete fungus Dichomitus squalens.</title>
        <authorList>
            <consortium name="DOE Joint Genome Institute"/>
            <person name="Lopez S.C."/>
            <person name="Andreopoulos B."/>
            <person name="Pangilinan J."/>
            <person name="Lipzen A."/>
            <person name="Riley R."/>
            <person name="Ahrendt S."/>
            <person name="Ng V."/>
            <person name="Barry K."/>
            <person name="Daum C."/>
            <person name="Grigoriev I.V."/>
            <person name="Hilden K.S."/>
            <person name="Makela M.R."/>
            <person name="de Vries R.P."/>
        </authorList>
    </citation>
    <scope>NUCLEOTIDE SEQUENCE [LARGE SCALE GENOMIC DNA]</scope>
    <source>
        <strain evidence="2">OM18370.1</strain>
    </source>
</reference>
<evidence type="ECO:0000313" key="2">
    <source>
        <dbReference type="EMBL" id="TBU31612.1"/>
    </source>
</evidence>
<dbReference type="AlphaFoldDB" id="A0A4Q9MXX8"/>
<protein>
    <submittedName>
        <fullName evidence="2">Uncharacterized protein</fullName>
    </submittedName>
</protein>
<organism evidence="2">
    <name type="scientific">Dichomitus squalens</name>
    <dbReference type="NCBI Taxonomy" id="114155"/>
    <lineage>
        <taxon>Eukaryota</taxon>
        <taxon>Fungi</taxon>
        <taxon>Dikarya</taxon>
        <taxon>Basidiomycota</taxon>
        <taxon>Agaricomycotina</taxon>
        <taxon>Agaricomycetes</taxon>
        <taxon>Polyporales</taxon>
        <taxon>Polyporaceae</taxon>
        <taxon>Dichomitus</taxon>
    </lineage>
</organism>
<dbReference type="EMBL" id="ML143398">
    <property type="protein sequence ID" value="TBU31612.1"/>
    <property type="molecule type" value="Genomic_DNA"/>
</dbReference>
<keyword evidence="1" id="KW-0472">Membrane</keyword>
<name>A0A4Q9MXX8_9APHY</name>
<feature type="transmembrane region" description="Helical" evidence="1">
    <location>
        <begin position="44"/>
        <end position="62"/>
    </location>
</feature>